<keyword evidence="7" id="KW-0406">Ion transport</keyword>
<evidence type="ECO:0000256" key="11">
    <source>
        <dbReference type="SAM" id="Phobius"/>
    </source>
</evidence>
<evidence type="ECO:0000256" key="5">
    <source>
        <dbReference type="ARBA" id="ARBA00022989"/>
    </source>
</evidence>
<accession>A0A017SPN9</accession>
<dbReference type="InterPro" id="IPR013121">
    <property type="entry name" value="Fe_red_NAD-bd_6"/>
</dbReference>
<feature type="transmembrane region" description="Helical" evidence="11">
    <location>
        <begin position="361"/>
        <end position="383"/>
    </location>
</feature>
<dbReference type="RefSeq" id="XP_040642464.1">
    <property type="nucleotide sequence ID" value="XM_040783620.1"/>
</dbReference>
<evidence type="ECO:0000256" key="4">
    <source>
        <dbReference type="ARBA" id="ARBA00022692"/>
    </source>
</evidence>
<keyword evidence="14" id="KW-1185">Reference proteome</keyword>
<keyword evidence="3" id="KW-0813">Transport</keyword>
<feature type="transmembrane region" description="Helical" evidence="11">
    <location>
        <begin position="299"/>
        <end position="320"/>
    </location>
</feature>
<keyword evidence="4 11" id="KW-0812">Transmembrane</keyword>
<feature type="transmembrane region" description="Helical" evidence="11">
    <location>
        <begin position="150"/>
        <end position="172"/>
    </location>
</feature>
<evidence type="ECO:0000256" key="10">
    <source>
        <dbReference type="SAM" id="MobiDB-lite"/>
    </source>
</evidence>
<dbReference type="GO" id="GO:0000293">
    <property type="term" value="F:ferric-chelate reductase activity"/>
    <property type="evidence" value="ECO:0007669"/>
    <property type="project" value="UniProtKB-ARBA"/>
</dbReference>
<evidence type="ECO:0000256" key="8">
    <source>
        <dbReference type="ARBA" id="ARBA00023136"/>
    </source>
</evidence>
<comment type="similarity">
    <text evidence="2">Belongs to the ferric reductase (FRE) family.</text>
</comment>
<dbReference type="GO" id="GO:0005886">
    <property type="term" value="C:plasma membrane"/>
    <property type="evidence" value="ECO:0007669"/>
    <property type="project" value="TreeGrafter"/>
</dbReference>
<evidence type="ECO:0000256" key="3">
    <source>
        <dbReference type="ARBA" id="ARBA00022448"/>
    </source>
</evidence>
<evidence type="ECO:0000256" key="9">
    <source>
        <dbReference type="ARBA" id="ARBA00023180"/>
    </source>
</evidence>
<organism evidence="13 14">
    <name type="scientific">Aspergillus ruber (strain CBS 135680)</name>
    <dbReference type="NCBI Taxonomy" id="1388766"/>
    <lineage>
        <taxon>Eukaryota</taxon>
        <taxon>Fungi</taxon>
        <taxon>Dikarya</taxon>
        <taxon>Ascomycota</taxon>
        <taxon>Pezizomycotina</taxon>
        <taxon>Eurotiomycetes</taxon>
        <taxon>Eurotiomycetidae</taxon>
        <taxon>Eurotiales</taxon>
        <taxon>Aspergillaceae</taxon>
        <taxon>Aspergillus</taxon>
        <taxon>Aspergillus subgen. Aspergillus</taxon>
    </lineage>
</organism>
<dbReference type="CDD" id="cd06186">
    <property type="entry name" value="NOX_Duox_like_FAD_NADP"/>
    <property type="match status" value="1"/>
</dbReference>
<dbReference type="GeneID" id="63698744"/>
<dbReference type="PANTHER" id="PTHR32361">
    <property type="entry name" value="FERRIC/CUPRIC REDUCTASE TRANSMEMBRANE COMPONENT"/>
    <property type="match status" value="1"/>
</dbReference>
<evidence type="ECO:0000256" key="7">
    <source>
        <dbReference type="ARBA" id="ARBA00023065"/>
    </source>
</evidence>
<gene>
    <name evidence="13" type="ORF">EURHEDRAFT_446609</name>
</gene>
<keyword evidence="8 11" id="KW-0472">Membrane</keyword>
<feature type="transmembrane region" description="Helical" evidence="11">
    <location>
        <begin position="216"/>
        <end position="236"/>
    </location>
</feature>
<keyword evidence="5 11" id="KW-1133">Transmembrane helix</keyword>
<proteinExistence type="inferred from homology"/>
<dbReference type="EMBL" id="KK088412">
    <property type="protein sequence ID" value="EYE98776.1"/>
    <property type="molecule type" value="Genomic_DNA"/>
</dbReference>
<dbReference type="GO" id="GO:0006879">
    <property type="term" value="P:intracellular iron ion homeostasis"/>
    <property type="evidence" value="ECO:0007669"/>
    <property type="project" value="TreeGrafter"/>
</dbReference>
<dbReference type="GO" id="GO:0006826">
    <property type="term" value="P:iron ion transport"/>
    <property type="evidence" value="ECO:0007669"/>
    <property type="project" value="TreeGrafter"/>
</dbReference>
<sequence>MWMLWLFLVPTVLCEYIPLDQRCVTAVFTAYNYLTFTGPAGFWDSRCQNPLKVTSIYAASGIYCDPDEQTSGFALFAAYCRQFGRTDLLPRDALAENLTDDAIAQMNVVEYGVIPKHEPLYAPVMVSQEYFKRTYHTIEDMQFVSGRHRAYGLACYIYWAGVLVIGIIYRVFQHFWENRRLPGQPWTFFRAAYHFFQTHLVVSIPRRFLWFTPTPIDGIVLGLFWLLNIVLSSISYPTFEGNLYWPSIYKQYLRYVADRTGILSFANLPLLWIFAGRNNIFLWATGWSFTTFNIIHRHVAVIATVQAVVHTLLYGIMFIDGGAFWKKMKRPYLLWGTLAMTVMLLLLPMSLAWVRLRTYEIFLIIHIAFSIIALVGCFYHTIIFEDLEYWQWLWPAVAIWAADRFLRLVRLVYCNLHVKINLENCVRSTCSWAIYGETSNVVRLQLKPGCFLKPAAGQYYFLYQPSRLTGWESHPFTLGAWSYGSVSGPESSASKATPTDVAQVPLLSDSSSGSERDEITSGPATTPHDLQLTFWIRPYDGWTRQLREQCLRSADRRTNATILLEGPYGRTFPIWNYESILFVVGGTGIAAAVPYIQEHFRRSESTNTRTQGIHLVWTSRQASFIADIATRELRPALARDDIRTSFYVTNASNVDPSGHDLFGLGIELIAGRPNLASLVTEHAHEARLSDCSAAVVVCGPRGMADETRTGVHARLQQGYQVEYVEESFSW</sequence>
<dbReference type="InterPro" id="IPR051410">
    <property type="entry name" value="Ferric/Cupric_Reductase"/>
</dbReference>
<dbReference type="InterPro" id="IPR013130">
    <property type="entry name" value="Fe3_Rdtase_TM_dom"/>
</dbReference>
<dbReference type="Pfam" id="PF01794">
    <property type="entry name" value="Ferric_reduct"/>
    <property type="match status" value="1"/>
</dbReference>
<feature type="domain" description="FAD-binding FR-type" evidence="12">
    <location>
        <begin position="409"/>
        <end position="574"/>
    </location>
</feature>
<dbReference type="Proteomes" id="UP000019804">
    <property type="component" value="Unassembled WGS sequence"/>
</dbReference>
<evidence type="ECO:0000256" key="1">
    <source>
        <dbReference type="ARBA" id="ARBA00004141"/>
    </source>
</evidence>
<dbReference type="PANTHER" id="PTHR32361:SF9">
    <property type="entry name" value="FERRIC REDUCTASE TRANSMEMBRANE COMPONENT 3-RELATED"/>
    <property type="match status" value="1"/>
</dbReference>
<evidence type="ECO:0000313" key="13">
    <source>
        <dbReference type="EMBL" id="EYE98776.1"/>
    </source>
</evidence>
<feature type="region of interest" description="Disordered" evidence="10">
    <location>
        <begin position="505"/>
        <end position="525"/>
    </location>
</feature>
<dbReference type="PROSITE" id="PS51384">
    <property type="entry name" value="FAD_FR"/>
    <property type="match status" value="1"/>
</dbReference>
<protein>
    <submittedName>
        <fullName evidence="13">FRE family ferric-chelate reductase</fullName>
    </submittedName>
</protein>
<comment type="subcellular location">
    <subcellularLocation>
        <location evidence="1">Membrane</location>
        <topology evidence="1">Multi-pass membrane protein</topology>
    </subcellularLocation>
</comment>
<evidence type="ECO:0000256" key="2">
    <source>
        <dbReference type="ARBA" id="ARBA00006278"/>
    </source>
</evidence>
<reference evidence="14" key="1">
    <citation type="journal article" date="2014" name="Nat. Commun.">
        <title>Genomic adaptations of the halophilic Dead Sea filamentous fungus Eurotium rubrum.</title>
        <authorList>
            <person name="Kis-Papo T."/>
            <person name="Weig A.R."/>
            <person name="Riley R."/>
            <person name="Persoh D."/>
            <person name="Salamov A."/>
            <person name="Sun H."/>
            <person name="Lipzen A."/>
            <person name="Wasser S.P."/>
            <person name="Rambold G."/>
            <person name="Grigoriev I.V."/>
            <person name="Nevo E."/>
        </authorList>
    </citation>
    <scope>NUCLEOTIDE SEQUENCE [LARGE SCALE GENOMIC DNA]</scope>
    <source>
        <strain evidence="14">CBS 135680</strain>
    </source>
</reference>
<name>A0A017SPN9_ASPRC</name>
<dbReference type="InterPro" id="IPR039261">
    <property type="entry name" value="FNR_nucleotide-bd"/>
</dbReference>
<dbReference type="SFLD" id="SFLDG01168">
    <property type="entry name" value="Ferric_reductase_subgroup_(FRE"/>
    <property type="match status" value="1"/>
</dbReference>
<dbReference type="Pfam" id="PF08030">
    <property type="entry name" value="NAD_binding_6"/>
    <property type="match status" value="1"/>
</dbReference>
<keyword evidence="9" id="KW-0325">Glycoprotein</keyword>
<dbReference type="STRING" id="1388766.A0A017SPN9"/>
<dbReference type="InterPro" id="IPR017927">
    <property type="entry name" value="FAD-bd_FR_type"/>
</dbReference>
<dbReference type="OrthoDB" id="167398at2759"/>
<dbReference type="SFLD" id="SFLDS00052">
    <property type="entry name" value="Ferric_Reductase_Domain"/>
    <property type="match status" value="1"/>
</dbReference>
<feature type="transmembrane region" description="Helical" evidence="11">
    <location>
        <begin position="270"/>
        <end position="292"/>
    </location>
</feature>
<feature type="transmembrane region" description="Helical" evidence="11">
    <location>
        <begin position="332"/>
        <end position="354"/>
    </location>
</feature>
<evidence type="ECO:0000313" key="14">
    <source>
        <dbReference type="Proteomes" id="UP000019804"/>
    </source>
</evidence>
<dbReference type="HOGENOM" id="CLU_010365_1_0_1"/>
<dbReference type="AlphaFoldDB" id="A0A017SPN9"/>
<dbReference type="GO" id="GO:0015677">
    <property type="term" value="P:copper ion import"/>
    <property type="evidence" value="ECO:0007669"/>
    <property type="project" value="TreeGrafter"/>
</dbReference>
<dbReference type="Gene3D" id="3.40.50.80">
    <property type="entry name" value="Nucleotide-binding domain of ferredoxin-NADP reductase (FNR) module"/>
    <property type="match status" value="1"/>
</dbReference>
<dbReference type="SUPFAM" id="SSF52343">
    <property type="entry name" value="Ferredoxin reductase-like, C-terminal NADP-linked domain"/>
    <property type="match status" value="1"/>
</dbReference>
<evidence type="ECO:0000256" key="6">
    <source>
        <dbReference type="ARBA" id="ARBA00023002"/>
    </source>
</evidence>
<evidence type="ECO:0000259" key="12">
    <source>
        <dbReference type="PROSITE" id="PS51384"/>
    </source>
</evidence>
<keyword evidence="6" id="KW-0560">Oxidoreductase</keyword>